<protein>
    <submittedName>
        <fullName evidence="2">Uncharacterized protein</fullName>
    </submittedName>
</protein>
<proteinExistence type="predicted"/>
<evidence type="ECO:0000313" key="2">
    <source>
        <dbReference type="EMBL" id="MCD9558649.1"/>
    </source>
</evidence>
<accession>A0ABS8UKN8</accession>
<sequence length="108" mass="12036">MTTNNTASPEEKNTEANAEHHHFNHEISGILPKPTPQKGVARVVSVHHMYCETVVEVGVSPWRTGGVTAGTATATLWPLQRKCDCCSERRRLEDYEHSEVVRKIKASV</sequence>
<dbReference type="EMBL" id="JACEIK010002040">
    <property type="protein sequence ID" value="MCD9558649.1"/>
    <property type="molecule type" value="Genomic_DNA"/>
</dbReference>
<gene>
    <name evidence="2" type="ORF">HAX54_016174</name>
</gene>
<feature type="region of interest" description="Disordered" evidence="1">
    <location>
        <begin position="1"/>
        <end position="36"/>
    </location>
</feature>
<feature type="compositionally biased region" description="Basic and acidic residues" evidence="1">
    <location>
        <begin position="9"/>
        <end position="25"/>
    </location>
</feature>
<keyword evidence="3" id="KW-1185">Reference proteome</keyword>
<comment type="caution">
    <text evidence="2">The sequence shown here is derived from an EMBL/GenBank/DDBJ whole genome shotgun (WGS) entry which is preliminary data.</text>
</comment>
<evidence type="ECO:0000313" key="3">
    <source>
        <dbReference type="Proteomes" id="UP000823775"/>
    </source>
</evidence>
<evidence type="ECO:0000256" key="1">
    <source>
        <dbReference type="SAM" id="MobiDB-lite"/>
    </source>
</evidence>
<dbReference type="Proteomes" id="UP000823775">
    <property type="component" value="Unassembled WGS sequence"/>
</dbReference>
<organism evidence="2 3">
    <name type="scientific">Datura stramonium</name>
    <name type="common">Jimsonweed</name>
    <name type="synonym">Common thornapple</name>
    <dbReference type="NCBI Taxonomy" id="4076"/>
    <lineage>
        <taxon>Eukaryota</taxon>
        <taxon>Viridiplantae</taxon>
        <taxon>Streptophyta</taxon>
        <taxon>Embryophyta</taxon>
        <taxon>Tracheophyta</taxon>
        <taxon>Spermatophyta</taxon>
        <taxon>Magnoliopsida</taxon>
        <taxon>eudicotyledons</taxon>
        <taxon>Gunneridae</taxon>
        <taxon>Pentapetalae</taxon>
        <taxon>asterids</taxon>
        <taxon>lamiids</taxon>
        <taxon>Solanales</taxon>
        <taxon>Solanaceae</taxon>
        <taxon>Solanoideae</taxon>
        <taxon>Datureae</taxon>
        <taxon>Datura</taxon>
    </lineage>
</organism>
<name>A0ABS8UKN8_DATST</name>
<reference evidence="2 3" key="1">
    <citation type="journal article" date="2021" name="BMC Genomics">
        <title>Datura genome reveals duplications of psychoactive alkaloid biosynthetic genes and high mutation rate following tissue culture.</title>
        <authorList>
            <person name="Rajewski A."/>
            <person name="Carter-House D."/>
            <person name="Stajich J."/>
            <person name="Litt A."/>
        </authorList>
    </citation>
    <scope>NUCLEOTIDE SEQUENCE [LARGE SCALE GENOMIC DNA]</scope>
    <source>
        <strain evidence="2">AR-01</strain>
    </source>
</reference>